<reference evidence="2 3" key="1">
    <citation type="submission" date="2018-02" db="EMBL/GenBank/DDBJ databases">
        <title>Genomic Encyclopedia of Archaeal and Bacterial Type Strains, Phase II (KMG-II): from individual species to whole genera.</title>
        <authorList>
            <person name="Goeker M."/>
        </authorList>
    </citation>
    <scope>NUCLEOTIDE SEQUENCE [LARGE SCALE GENOMIC DNA]</scope>
    <source>
        <strain evidence="2 3">DSM 3808</strain>
    </source>
</reference>
<feature type="transmembrane region" description="Helical" evidence="1">
    <location>
        <begin position="13"/>
        <end position="32"/>
    </location>
</feature>
<feature type="transmembrane region" description="Helical" evidence="1">
    <location>
        <begin position="53"/>
        <end position="71"/>
    </location>
</feature>
<dbReference type="NCBIfam" id="NF041516">
    <property type="entry name" value="PA2928_fam"/>
    <property type="match status" value="1"/>
</dbReference>
<accession>A0A2S6HYQ6</accession>
<evidence type="ECO:0000313" key="2">
    <source>
        <dbReference type="EMBL" id="PPK83297.1"/>
    </source>
</evidence>
<dbReference type="InterPro" id="IPR048161">
    <property type="entry name" value="PA2928-like"/>
</dbReference>
<gene>
    <name evidence="2" type="ORF">BXY41_101360</name>
</gene>
<feature type="transmembrane region" description="Helical" evidence="1">
    <location>
        <begin position="91"/>
        <end position="110"/>
    </location>
</feature>
<keyword evidence="1" id="KW-1133">Transmembrane helix</keyword>
<keyword evidence="1" id="KW-0812">Transmembrane</keyword>
<organism evidence="2 3">
    <name type="scientific">Lacrimispora xylanisolvens</name>
    <dbReference type="NCBI Taxonomy" id="384636"/>
    <lineage>
        <taxon>Bacteria</taxon>
        <taxon>Bacillati</taxon>
        <taxon>Bacillota</taxon>
        <taxon>Clostridia</taxon>
        <taxon>Lachnospirales</taxon>
        <taxon>Lachnospiraceae</taxon>
        <taxon>Lacrimispora</taxon>
    </lineage>
</organism>
<dbReference type="AlphaFoldDB" id="A0A2S6HYQ6"/>
<feature type="transmembrane region" description="Helical" evidence="1">
    <location>
        <begin position="122"/>
        <end position="145"/>
    </location>
</feature>
<keyword evidence="1" id="KW-0472">Membrane</keyword>
<proteinExistence type="predicted"/>
<sequence length="436" mass="50910">MNFLSSWIYNKDITHNVVLTVLYGWVLFRICILTYKNIKNTAEERKHYYFRKLFLLLMMYFFLGELIFLLLRKRFFINWLPSGWFMQDIVLYIIYSVMVVSCLLFLIKGIKKILKREKSIGGTIWTVIMILFSEFLIGSFALIVFNGALSSVRVELESPTIIVGEGNETLAINKMRMVLPNGVENGITTNVVKFTLVAVNLKDGKKCWTRLSGWQEYVIGESVNGIMTIDNKKKTLNFINPKTGKINITEKEWVKKLPELKDNLSYNENDYDLVSEDELYLYALDGKYYKVDMVNNIVTESPDYKNALSDKFSNSRNTIKLSEEDLQWVQQAGTDYYSDMLDMSILWAEDRNSALIAYHEKRNDENLSISMVSLNQRSIKWTKTIEYKNTGMSKNAISISKQEGWFYIISNGNLYKISQDEGNIDYVYQYRWNKVK</sequence>
<evidence type="ECO:0000256" key="1">
    <source>
        <dbReference type="SAM" id="Phobius"/>
    </source>
</evidence>
<name>A0A2S6HYQ6_9FIRM</name>
<protein>
    <submittedName>
        <fullName evidence="2">Uncharacterized protein</fullName>
    </submittedName>
</protein>
<comment type="caution">
    <text evidence="2">The sequence shown here is derived from an EMBL/GenBank/DDBJ whole genome shotgun (WGS) entry which is preliminary data.</text>
</comment>
<keyword evidence="3" id="KW-1185">Reference proteome</keyword>
<dbReference type="Proteomes" id="UP000237749">
    <property type="component" value="Unassembled WGS sequence"/>
</dbReference>
<dbReference type="EMBL" id="PTJA01000001">
    <property type="protein sequence ID" value="PPK83297.1"/>
    <property type="molecule type" value="Genomic_DNA"/>
</dbReference>
<evidence type="ECO:0000313" key="3">
    <source>
        <dbReference type="Proteomes" id="UP000237749"/>
    </source>
</evidence>